<feature type="domain" description="Amidohydrolase-related" evidence="2">
    <location>
        <begin position="58"/>
        <end position="385"/>
    </location>
</feature>
<proteinExistence type="predicted"/>
<protein>
    <submittedName>
        <fullName evidence="3">Amidohydrolase family protein</fullName>
    </submittedName>
</protein>
<gene>
    <name evidence="3" type="ORF">F0919_13700</name>
</gene>
<sequence>MGIIKRMKLKYYSASQIHNGKQWLPQGSVIAISDDGTVMDVLSENDIPAADIIHLEGVLCPGFVNAHCHIELSHMKGVVKEGTGLVPFLQSVVSERNKFTEEDKQAGIVSALKEMRENGIVAVGDIANGTDTLPYRTEADFHIHTFVEALGFSNENIEQRFAWPENVYRQFAAQQSVREGQILRQSIVPHAPYSVSEGMFKAIDGFDEGSLISIHNEETAAENEFYEEGTGQMFELYETLKIDAGFFEASGKTSLQTYLPWLAKSHPLMLVHNTFMNAEDVKVLKESGREFYLCVCPNANWYIEQRMPPVKLFMESGLPVCLGTDSYSSNHELNIWSEIECIQKYFPEIGLEILLTWATYNGAKALQMNTIGLIEKGKRPGLVLIRENKIERIL</sequence>
<evidence type="ECO:0000256" key="1">
    <source>
        <dbReference type="ARBA" id="ARBA00022801"/>
    </source>
</evidence>
<comment type="caution">
    <text evidence="3">The sequence shown here is derived from an EMBL/GenBank/DDBJ whole genome shotgun (WGS) entry which is preliminary data.</text>
</comment>
<reference evidence="3 4" key="1">
    <citation type="submission" date="2019-09" db="EMBL/GenBank/DDBJ databases">
        <title>Genome sequence and assembly of Taibaiella sp.</title>
        <authorList>
            <person name="Chhetri G."/>
        </authorList>
    </citation>
    <scope>NUCLEOTIDE SEQUENCE [LARGE SCALE GENOMIC DNA]</scope>
    <source>
        <strain evidence="3 4">KVB11</strain>
    </source>
</reference>
<dbReference type="Pfam" id="PF01979">
    <property type="entry name" value="Amidohydro_1"/>
    <property type="match status" value="1"/>
</dbReference>
<dbReference type="SUPFAM" id="SSF51556">
    <property type="entry name" value="Metallo-dependent hydrolases"/>
    <property type="match status" value="1"/>
</dbReference>
<dbReference type="GO" id="GO:0016787">
    <property type="term" value="F:hydrolase activity"/>
    <property type="evidence" value="ECO:0007669"/>
    <property type="project" value="UniProtKB-KW"/>
</dbReference>
<dbReference type="InterPro" id="IPR006680">
    <property type="entry name" value="Amidohydro-rel"/>
</dbReference>
<keyword evidence="4" id="KW-1185">Reference proteome</keyword>
<dbReference type="Gene3D" id="3.20.20.140">
    <property type="entry name" value="Metal-dependent hydrolases"/>
    <property type="match status" value="1"/>
</dbReference>
<dbReference type="EMBL" id="VWSH01000003">
    <property type="protein sequence ID" value="KAA5533589.1"/>
    <property type="molecule type" value="Genomic_DNA"/>
</dbReference>
<dbReference type="AlphaFoldDB" id="A0A5M6CKC9"/>
<evidence type="ECO:0000313" key="4">
    <source>
        <dbReference type="Proteomes" id="UP000323632"/>
    </source>
</evidence>
<evidence type="ECO:0000313" key="3">
    <source>
        <dbReference type="EMBL" id="KAA5533589.1"/>
    </source>
</evidence>
<organism evidence="3 4">
    <name type="scientific">Taibaiella lutea</name>
    <dbReference type="NCBI Taxonomy" id="2608001"/>
    <lineage>
        <taxon>Bacteria</taxon>
        <taxon>Pseudomonadati</taxon>
        <taxon>Bacteroidota</taxon>
        <taxon>Chitinophagia</taxon>
        <taxon>Chitinophagales</taxon>
        <taxon>Chitinophagaceae</taxon>
        <taxon>Taibaiella</taxon>
    </lineage>
</organism>
<dbReference type="Proteomes" id="UP000323632">
    <property type="component" value="Unassembled WGS sequence"/>
</dbReference>
<evidence type="ECO:0000259" key="2">
    <source>
        <dbReference type="Pfam" id="PF01979"/>
    </source>
</evidence>
<keyword evidence="1 3" id="KW-0378">Hydrolase</keyword>
<dbReference type="InterPro" id="IPR032466">
    <property type="entry name" value="Metal_Hydrolase"/>
</dbReference>
<dbReference type="PANTHER" id="PTHR43794">
    <property type="entry name" value="AMINOHYDROLASE SSNA-RELATED"/>
    <property type="match status" value="1"/>
</dbReference>
<name>A0A5M6CKC9_9BACT</name>
<dbReference type="PANTHER" id="PTHR43794:SF11">
    <property type="entry name" value="AMIDOHYDROLASE-RELATED DOMAIN-CONTAINING PROTEIN"/>
    <property type="match status" value="1"/>
</dbReference>
<dbReference type="InterPro" id="IPR050287">
    <property type="entry name" value="MTA/SAH_deaminase"/>
</dbReference>
<accession>A0A5M6CKC9</accession>